<feature type="repeat" description="WD" evidence="18">
    <location>
        <begin position="971"/>
        <end position="1002"/>
    </location>
</feature>
<dbReference type="InterPro" id="IPR000409">
    <property type="entry name" value="BEACH_dom"/>
</dbReference>
<dbReference type="GO" id="GO:0000421">
    <property type="term" value="C:autophagosome membrane"/>
    <property type="evidence" value="ECO:0007669"/>
    <property type="project" value="UniProtKB-SubCell"/>
</dbReference>
<dbReference type="SMART" id="SM00320">
    <property type="entry name" value="WD40"/>
    <property type="match status" value="7"/>
</dbReference>
<dbReference type="Pfam" id="PF00400">
    <property type="entry name" value="WD40"/>
    <property type="match status" value="1"/>
</dbReference>
<dbReference type="GO" id="GO:0005829">
    <property type="term" value="C:cytosol"/>
    <property type="evidence" value="ECO:0007669"/>
    <property type="project" value="UniProtKB-SubCell"/>
</dbReference>
<dbReference type="GO" id="GO:0031902">
    <property type="term" value="C:late endosome membrane"/>
    <property type="evidence" value="ECO:0007669"/>
    <property type="project" value="UniProtKB-SubCell"/>
</dbReference>
<keyword evidence="14" id="KW-0458">Lysosome</keyword>
<dbReference type="Gene3D" id="2.130.10.10">
    <property type="entry name" value="YVTN repeat-like/Quinoprotein amine dehydrogenase"/>
    <property type="match status" value="2"/>
</dbReference>
<evidence type="ECO:0000259" key="20">
    <source>
        <dbReference type="PROSITE" id="PS50197"/>
    </source>
</evidence>
<feature type="compositionally biased region" description="Polar residues" evidence="19">
    <location>
        <begin position="815"/>
        <end position="824"/>
    </location>
</feature>
<dbReference type="GO" id="GO:0035014">
    <property type="term" value="F:phosphatidylinositol 3-kinase regulator activity"/>
    <property type="evidence" value="ECO:0007669"/>
    <property type="project" value="TreeGrafter"/>
</dbReference>
<evidence type="ECO:0000256" key="18">
    <source>
        <dbReference type="PROSITE-ProRule" id="PRU00221"/>
    </source>
</evidence>
<comment type="subcellular location">
    <subcellularLocation>
        <location evidence="4">Cytoplasm</location>
        <location evidence="4">Cytosol</location>
    </subcellularLocation>
    <subcellularLocation>
        <location evidence="5">Cytoplasmic vesicle</location>
        <location evidence="5">Autophagosome membrane</location>
    </subcellularLocation>
    <subcellularLocation>
        <location evidence="2">Early endosome membrane</location>
        <topology evidence="2">Peripheral membrane protein</topology>
    </subcellularLocation>
    <subcellularLocation>
        <location evidence="3">Late endosome membrane</location>
    </subcellularLocation>
    <subcellularLocation>
        <location evidence="6">Lysosome membrane</location>
    </subcellularLocation>
    <subcellularLocation>
        <location evidence="1">Mitochondrion</location>
    </subcellularLocation>
</comment>
<dbReference type="SUPFAM" id="SSF81837">
    <property type="entry name" value="BEACH domain"/>
    <property type="match status" value="1"/>
</dbReference>
<dbReference type="GO" id="GO:0005739">
    <property type="term" value="C:mitochondrion"/>
    <property type="evidence" value="ECO:0007669"/>
    <property type="project" value="UniProtKB-SubCell"/>
</dbReference>
<keyword evidence="11" id="KW-0809">Transit peptide</keyword>
<keyword evidence="7" id="KW-0963">Cytoplasm</keyword>
<reference evidence="21" key="2">
    <citation type="submission" date="2016-06" db="EMBL/GenBank/DDBJ databases">
        <title>The genome of a short-lived fish provides insights into sex chromosome evolution and the genetic control of aging.</title>
        <authorList>
            <person name="Reichwald K."/>
            <person name="Felder M."/>
            <person name="Petzold A."/>
            <person name="Koch P."/>
            <person name="Groth M."/>
            <person name="Platzer M."/>
        </authorList>
    </citation>
    <scope>NUCLEOTIDE SEQUENCE</scope>
    <source>
        <tissue evidence="21">Brain</tissue>
    </source>
</reference>
<name>A0A1A7WJ82_9TELE</name>
<dbReference type="FunFam" id="1.10.1540.10:FF:000003">
    <property type="entry name" value="WD repeat-containing protein 81 isoform X1"/>
    <property type="match status" value="1"/>
</dbReference>
<evidence type="ECO:0000256" key="17">
    <source>
        <dbReference type="ARBA" id="ARBA00070555"/>
    </source>
</evidence>
<evidence type="ECO:0000256" key="9">
    <source>
        <dbReference type="ARBA" id="ARBA00022737"/>
    </source>
</evidence>
<dbReference type="EMBL" id="HADW01004189">
    <property type="protein sequence ID" value="SBP05589.1"/>
    <property type="molecule type" value="Transcribed_RNA"/>
</dbReference>
<keyword evidence="12" id="KW-0496">Mitochondrion</keyword>
<dbReference type="InterPro" id="IPR052651">
    <property type="entry name" value="WDR81"/>
</dbReference>
<evidence type="ECO:0000256" key="2">
    <source>
        <dbReference type="ARBA" id="ARBA00004220"/>
    </source>
</evidence>
<dbReference type="PROSITE" id="PS50197">
    <property type="entry name" value="BEACH"/>
    <property type="match status" value="1"/>
</dbReference>
<evidence type="ECO:0000256" key="1">
    <source>
        <dbReference type="ARBA" id="ARBA00004173"/>
    </source>
</evidence>
<comment type="similarity">
    <text evidence="16">Belongs to the WD repeat WDR81 family.</text>
</comment>
<sequence>MDWLMHAVEKDLGVDRRQLVPGPRPREVVALVPVRWVMGLRERKLTRYARFESISTEEICTYLRSSQAKLPPGWTRVCIQGLRKSKLNYRLIRDPCHHQMEIPSQDSYVRTMQCVSQHNVRNLWREAHYHLVQTYTGPSEQMHIAAVDAVRHALEKLFSLSFVSPDKVSPSLSPAREKDKDNFLPCGSFCFSKSQSDNICPNVLPAECLLETAEMLYVILPFTQYSLHDIVSFSPAKLANSHAKVLFIIYQVLKALQACHAVGLSCGELSLQDVAVDEQLCSHLKLNLSHYEDLGTEKEAAGEICARRDPKCALPKEIKCVSQEDKRFCKDCFHELKTLVLDWVHGRVSNFHYLMELNRLAGRREGDPNYHPVLPWVVDFTVPFGKFRDLRRSKFRLNKGDKQLDFTYEMTKEALAAAGGNGMGLGGVGGDLSCLGPVGAVQPEHLHVPHHISDVLSDITYYVYKARQTPKSVLCSHVRSQWEPNEYPATMERMQSWTPDECIPEFYTDPMIFRSIHPDMPDLDVPSWCKSYEEFIKVHRHLLESREVSQYLHHWIDLTFGYKLSDTHTLPLSWQLADGELHRPLASACHLCGWINRACEAVHLREAEALKNKREIISQNKRLNTRKEASLLGAVALTQKIIVFLSDTTLMDMLMKLNQDVLLPLLDLLTTPRMGFPSGVQTRTAVCLKTLSLIALICLRIGREMVQQHMADTLRRFFAVFSLLHTLKLQLNDAPRRIVGEVTVVDVCIPEESSVTFELGVLEELQTVFNPEMAHASYIPFYCLIGDAAIRKLVPNHELVWQLVQSYHQSVSQGTTEADLTSASRLEPPTSGFSRNVTCSPFPTSSSSSQEEAIPESGTFGSHLVGNRIQVSHDSEYDGNTNHGLASSWGRSSNATSMITAASTFATPSSGATNFSSWITGPSPEDSALKQELPRSSRSLQGNWLAYWQYEIGLNQQDSHFHFHQIRLQSFLGHSGTVKCLAPLAGEDFFLSGSKDKTVKLWPLYNHGDGTQEVEPRLSYNEHRKSVFYVGQLETSQEVVSCDGSIHVWDQYTGKHVRSYEAVDGKNPITAITTMPAPHCSIVFGSADSVLRFIDPRKPGLQHEFRLAYNNVSAGLIRYLAVSPSGRTVAAGFSSGFIVLLDARTGLLLKGWPAHEGDILQMKAAEGNLVISSSTDYTLAVWKDLENKPLRLYKSQSDHIHAFDLYGSQIVSGTVANKIGVYSMADISLSPISSTKLSSENFRGTLTSLAVLPTKRLLLLGSENGAIRQLA</sequence>
<dbReference type="InterPro" id="IPR036322">
    <property type="entry name" value="WD40_repeat_dom_sf"/>
</dbReference>
<feature type="compositionally biased region" description="Low complexity" evidence="19">
    <location>
        <begin position="840"/>
        <end position="857"/>
    </location>
</feature>
<dbReference type="SUPFAM" id="SSF56112">
    <property type="entry name" value="Protein kinase-like (PK-like)"/>
    <property type="match status" value="1"/>
</dbReference>
<evidence type="ECO:0000256" key="10">
    <source>
        <dbReference type="ARBA" id="ARBA00022753"/>
    </source>
</evidence>
<dbReference type="AlphaFoldDB" id="A0A1A7WJ82"/>
<feature type="region of interest" description="Disordered" evidence="19">
    <location>
        <begin position="815"/>
        <end position="862"/>
    </location>
</feature>
<dbReference type="SUPFAM" id="SSF50978">
    <property type="entry name" value="WD40 repeat-like"/>
    <property type="match status" value="1"/>
</dbReference>
<dbReference type="GO" id="GO:0005765">
    <property type="term" value="C:lysosomal membrane"/>
    <property type="evidence" value="ECO:0007669"/>
    <property type="project" value="UniProtKB-SubCell"/>
</dbReference>
<dbReference type="PANTHER" id="PTHR44662:SF1">
    <property type="entry name" value="WD REPEAT-CONTAINING PROTEIN 81"/>
    <property type="match status" value="1"/>
</dbReference>
<dbReference type="FunFam" id="2.130.10.10:FF:000355">
    <property type="entry name" value="WD repeat-containing protein 81 isoform X1"/>
    <property type="match status" value="1"/>
</dbReference>
<evidence type="ECO:0000313" key="21">
    <source>
        <dbReference type="EMBL" id="SBP05589.1"/>
    </source>
</evidence>
<evidence type="ECO:0000256" key="15">
    <source>
        <dbReference type="ARBA" id="ARBA00023329"/>
    </source>
</evidence>
<dbReference type="InterPro" id="IPR011009">
    <property type="entry name" value="Kinase-like_dom_sf"/>
</dbReference>
<evidence type="ECO:0000256" key="5">
    <source>
        <dbReference type="ARBA" id="ARBA00004652"/>
    </source>
</evidence>
<dbReference type="CDD" id="cd06071">
    <property type="entry name" value="Beach"/>
    <property type="match status" value="1"/>
</dbReference>
<evidence type="ECO:0000256" key="19">
    <source>
        <dbReference type="SAM" id="MobiDB-lite"/>
    </source>
</evidence>
<reference evidence="21" key="1">
    <citation type="submission" date="2016-05" db="EMBL/GenBank/DDBJ databases">
        <authorList>
            <person name="Lavstsen T."/>
            <person name="Jespersen J.S."/>
        </authorList>
    </citation>
    <scope>NUCLEOTIDE SEQUENCE</scope>
    <source>
        <tissue evidence="21">Brain</tissue>
    </source>
</reference>
<evidence type="ECO:0000256" key="12">
    <source>
        <dbReference type="ARBA" id="ARBA00023128"/>
    </source>
</evidence>
<evidence type="ECO:0000256" key="13">
    <source>
        <dbReference type="ARBA" id="ARBA00023136"/>
    </source>
</evidence>
<dbReference type="PROSITE" id="PS50294">
    <property type="entry name" value="WD_REPEATS_REGION"/>
    <property type="match status" value="1"/>
</dbReference>
<dbReference type="InterPro" id="IPR001680">
    <property type="entry name" value="WD40_rpt"/>
</dbReference>
<keyword evidence="8 18" id="KW-0853">WD repeat</keyword>
<protein>
    <recommendedName>
        <fullName evidence="17">WD repeat-containing protein 81</fullName>
    </recommendedName>
</protein>
<evidence type="ECO:0000256" key="3">
    <source>
        <dbReference type="ARBA" id="ARBA00004414"/>
    </source>
</evidence>
<evidence type="ECO:0000256" key="8">
    <source>
        <dbReference type="ARBA" id="ARBA00022574"/>
    </source>
</evidence>
<proteinExistence type="inferred from homology"/>
<evidence type="ECO:0000256" key="6">
    <source>
        <dbReference type="ARBA" id="ARBA00004656"/>
    </source>
</evidence>
<organism evidence="21">
    <name type="scientific">Iconisemion striatum</name>
    <dbReference type="NCBI Taxonomy" id="60296"/>
    <lineage>
        <taxon>Eukaryota</taxon>
        <taxon>Metazoa</taxon>
        <taxon>Chordata</taxon>
        <taxon>Craniata</taxon>
        <taxon>Vertebrata</taxon>
        <taxon>Euteleostomi</taxon>
        <taxon>Actinopterygii</taxon>
        <taxon>Neopterygii</taxon>
        <taxon>Teleostei</taxon>
        <taxon>Neoteleostei</taxon>
        <taxon>Acanthomorphata</taxon>
        <taxon>Ovalentaria</taxon>
        <taxon>Atherinomorphae</taxon>
        <taxon>Cyprinodontiformes</taxon>
        <taxon>Nothobranchiidae</taxon>
        <taxon>Iconisemion</taxon>
    </lineage>
</organism>
<dbReference type="InterPro" id="IPR036372">
    <property type="entry name" value="BEACH_dom_sf"/>
</dbReference>
<dbReference type="PROSITE" id="PS50082">
    <property type="entry name" value="WD_REPEATS_2"/>
    <property type="match status" value="1"/>
</dbReference>
<dbReference type="SMART" id="SM01026">
    <property type="entry name" value="Beach"/>
    <property type="match status" value="1"/>
</dbReference>
<evidence type="ECO:0000256" key="16">
    <source>
        <dbReference type="ARBA" id="ARBA00060735"/>
    </source>
</evidence>
<dbReference type="PANTHER" id="PTHR44662">
    <property type="entry name" value="WD REPEAT-CONTAINING PROTEIN 81"/>
    <property type="match status" value="1"/>
</dbReference>
<evidence type="ECO:0000256" key="11">
    <source>
        <dbReference type="ARBA" id="ARBA00022946"/>
    </source>
</evidence>
<gene>
    <name evidence="21" type="primary">WDR81</name>
</gene>
<evidence type="ECO:0000256" key="14">
    <source>
        <dbReference type="ARBA" id="ARBA00023228"/>
    </source>
</evidence>
<accession>A0A1A7WJ82</accession>
<feature type="domain" description="BEACH" evidence="20">
    <location>
        <begin position="328"/>
        <end position="622"/>
    </location>
</feature>
<evidence type="ECO:0000256" key="4">
    <source>
        <dbReference type="ARBA" id="ARBA00004514"/>
    </source>
</evidence>
<dbReference type="InterPro" id="IPR015943">
    <property type="entry name" value="WD40/YVTN_repeat-like_dom_sf"/>
</dbReference>
<keyword evidence="13" id="KW-0472">Membrane</keyword>
<keyword evidence="15" id="KW-0968">Cytoplasmic vesicle</keyword>
<dbReference type="GO" id="GO:0035973">
    <property type="term" value="P:aggrephagy"/>
    <property type="evidence" value="ECO:0007669"/>
    <property type="project" value="TreeGrafter"/>
</dbReference>
<dbReference type="GO" id="GO:0031901">
    <property type="term" value="C:early endosome membrane"/>
    <property type="evidence" value="ECO:0007669"/>
    <property type="project" value="UniProtKB-SubCell"/>
</dbReference>
<keyword evidence="9" id="KW-0677">Repeat</keyword>
<evidence type="ECO:0000256" key="7">
    <source>
        <dbReference type="ARBA" id="ARBA00022490"/>
    </source>
</evidence>
<dbReference type="Pfam" id="PF02138">
    <property type="entry name" value="Beach"/>
    <property type="match status" value="2"/>
</dbReference>
<dbReference type="Gene3D" id="1.10.1540.10">
    <property type="entry name" value="BEACH domain"/>
    <property type="match status" value="1"/>
</dbReference>
<keyword evidence="10" id="KW-0967">Endosome</keyword>